<proteinExistence type="predicted"/>
<reference evidence="2" key="1">
    <citation type="submission" date="2016-12" db="EMBL/GenBank/DDBJ databases">
        <authorList>
            <person name="Varghese N."/>
            <person name="Submissions S."/>
        </authorList>
    </citation>
    <scope>NUCLEOTIDE SEQUENCE [LARGE SCALE GENOMIC DNA]</scope>
    <source>
        <strain evidence="2">DSM 13020</strain>
    </source>
</reference>
<dbReference type="RefSeq" id="WP_072760831.1">
    <property type="nucleotide sequence ID" value="NZ_FRDJ01000014.1"/>
</dbReference>
<dbReference type="EMBL" id="FRDJ01000014">
    <property type="protein sequence ID" value="SHN68692.1"/>
    <property type="molecule type" value="Genomic_DNA"/>
</dbReference>
<dbReference type="Pfam" id="PF16298">
    <property type="entry name" value="DUF4940"/>
    <property type="match status" value="1"/>
</dbReference>
<dbReference type="Proteomes" id="UP000184207">
    <property type="component" value="Unassembled WGS sequence"/>
</dbReference>
<accession>A0A1M7TDA1</accession>
<evidence type="ECO:0000313" key="1">
    <source>
        <dbReference type="EMBL" id="SHN68692.1"/>
    </source>
</evidence>
<keyword evidence="2" id="KW-1185">Reference proteome</keyword>
<name>A0A1M7TDA1_FERGO</name>
<protein>
    <submittedName>
        <fullName evidence="1">Uncharacterized protein</fullName>
    </submittedName>
</protein>
<organism evidence="1 2">
    <name type="scientific">Fervidobacterium gondwanense DSM 13020</name>
    <dbReference type="NCBI Taxonomy" id="1121883"/>
    <lineage>
        <taxon>Bacteria</taxon>
        <taxon>Thermotogati</taxon>
        <taxon>Thermotogota</taxon>
        <taxon>Thermotogae</taxon>
        <taxon>Thermotogales</taxon>
        <taxon>Fervidobacteriaceae</taxon>
        <taxon>Fervidobacterium</taxon>
    </lineage>
</organism>
<dbReference type="OrthoDB" id="42364at2"/>
<sequence>MRLYYSIDEMESEKKLYGSIALSTKVKVDFTFQSQKYTLIPYTVGDVTVLVEISDEKEVFDLLLEEYIKNSLLNTFIYPDEIKEISKHFKTELKSFKILVVKYNSVEEKEFSRYSLSNITFGVVAYNGLDIHLIPSNVKVREKEGYCVSDVVVTSEEGIRQALLLAKWFGKGTYTDLPKLAYEGGKYDEMVKWKDFIKYILVSNFDNEYLGGIIKKLNEFRKETYFNPLNKIEMIALGIILMKLGGGYIESDSYDII</sequence>
<evidence type="ECO:0000313" key="2">
    <source>
        <dbReference type="Proteomes" id="UP000184207"/>
    </source>
</evidence>
<dbReference type="STRING" id="1121883.SAMN02745226_01867"/>
<dbReference type="AlphaFoldDB" id="A0A1M7TDA1"/>
<dbReference type="InterPro" id="IPR032548">
    <property type="entry name" value="DUF4940"/>
</dbReference>
<gene>
    <name evidence="1" type="ORF">SAMN02745226_01867</name>
</gene>